<feature type="transmembrane region" description="Helical" evidence="1">
    <location>
        <begin position="46"/>
        <end position="64"/>
    </location>
</feature>
<protein>
    <recommendedName>
        <fullName evidence="4">NfeD-like C-terminal domain-containing protein</fullName>
    </recommendedName>
</protein>
<gene>
    <name evidence="2" type="ORF">BZL35_00244</name>
</gene>
<feature type="transmembrane region" description="Helical" evidence="1">
    <location>
        <begin position="12"/>
        <end position="40"/>
    </location>
</feature>
<keyword evidence="1" id="KW-1133">Transmembrane helix</keyword>
<sequence length="139" mass="15899">MEYLLLWLEMAGLVVVFELLSGTLYLLMLAFSMLAGGLVALLGFDWETQVIIATLISVIFVFLLQRSKFGQLIKLDVTKDPRINLDIGQRLYIETWLKDNRARAIYRGTEWDVELLPGKVAHTGWFEIREVRGNLLLVA</sequence>
<keyword evidence="1" id="KW-0472">Membrane</keyword>
<keyword evidence="3" id="KW-1185">Reference proteome</keyword>
<dbReference type="Proteomes" id="UP000242660">
    <property type="component" value="Unassembled WGS sequence"/>
</dbReference>
<organism evidence="2 3">
    <name type="scientific">Candidatus Pandoraea novymonadis</name>
    <dbReference type="NCBI Taxonomy" id="1808959"/>
    <lineage>
        <taxon>Bacteria</taxon>
        <taxon>Pseudomonadati</taxon>
        <taxon>Pseudomonadota</taxon>
        <taxon>Betaproteobacteria</taxon>
        <taxon>Burkholderiales</taxon>
        <taxon>Burkholderiaceae</taxon>
        <taxon>Pandoraea</taxon>
    </lineage>
</organism>
<dbReference type="EMBL" id="MUHY01000001">
    <property type="protein sequence ID" value="PSB92018.1"/>
    <property type="molecule type" value="Genomic_DNA"/>
</dbReference>
<proteinExistence type="predicted"/>
<reference evidence="2 3" key="1">
    <citation type="journal article" date="2017" name="Front. Microbiol.">
        <title>Genome of Ca. Pandoraea novymonadis, an Endosymbiotic Bacterium of the Trypanosomatid Novymonas esmeraldas.</title>
        <authorList>
            <person name="Kostygov A.Y."/>
            <person name="Butenko A."/>
            <person name="Nenarokova A."/>
            <person name="Tashyreva D."/>
            <person name="Flegontov P."/>
            <person name="Lukes J."/>
            <person name="Yurchenko V."/>
        </authorList>
    </citation>
    <scope>NUCLEOTIDE SEQUENCE [LARGE SCALE GENOMIC DNA]</scope>
    <source>
        <strain evidence="2 3">E262</strain>
    </source>
</reference>
<evidence type="ECO:0008006" key="4">
    <source>
        <dbReference type="Google" id="ProtNLM"/>
    </source>
</evidence>
<evidence type="ECO:0000256" key="1">
    <source>
        <dbReference type="SAM" id="Phobius"/>
    </source>
</evidence>
<evidence type="ECO:0000313" key="3">
    <source>
        <dbReference type="Proteomes" id="UP000242660"/>
    </source>
</evidence>
<dbReference type="RefSeq" id="WP_106182067.1">
    <property type="nucleotide sequence ID" value="NZ_MUHY01000001.1"/>
</dbReference>
<comment type="caution">
    <text evidence="2">The sequence shown here is derived from an EMBL/GenBank/DDBJ whole genome shotgun (WGS) entry which is preliminary data.</text>
</comment>
<keyword evidence="1" id="KW-0812">Transmembrane</keyword>
<accession>A0ABX5FE73</accession>
<name>A0ABX5FE73_9BURK</name>
<evidence type="ECO:0000313" key="2">
    <source>
        <dbReference type="EMBL" id="PSB92018.1"/>
    </source>
</evidence>